<dbReference type="PRINTS" id="PR00463">
    <property type="entry name" value="EP450I"/>
</dbReference>
<dbReference type="GO" id="GO:0020037">
    <property type="term" value="F:heme binding"/>
    <property type="evidence" value="ECO:0007669"/>
    <property type="project" value="InterPro"/>
</dbReference>
<dbReference type="InterPro" id="IPR018935">
    <property type="entry name" value="RIO_kinase_CS"/>
</dbReference>
<comment type="similarity">
    <text evidence="3">Belongs to the protein kinase superfamily. RIO-type Ser/Thr kinase family.</text>
</comment>
<keyword evidence="11 23" id="KW-0479">Metal-binding</keyword>
<dbReference type="FunFam" id="3.30.200.20:FF:000052">
    <property type="entry name" value="Serine/threonine-protein kinase RIO2"/>
    <property type="match status" value="1"/>
</dbReference>
<dbReference type="GO" id="GO:0016705">
    <property type="term" value="F:oxidoreductase activity, acting on paired donors, with incorporation or reduction of molecular oxygen"/>
    <property type="evidence" value="ECO:0007669"/>
    <property type="project" value="InterPro"/>
</dbReference>
<evidence type="ECO:0000256" key="6">
    <source>
        <dbReference type="ARBA" id="ARBA00022490"/>
    </source>
</evidence>
<evidence type="ECO:0000256" key="4">
    <source>
        <dbReference type="ARBA" id="ARBA00010617"/>
    </source>
</evidence>
<dbReference type="Gene3D" id="1.10.510.10">
    <property type="entry name" value="Transferase(Phosphotransferase) domain 1"/>
    <property type="match status" value="1"/>
</dbReference>
<dbReference type="PROSITE" id="PS01245">
    <property type="entry name" value="RIO1"/>
    <property type="match status" value="1"/>
</dbReference>
<comment type="cofactor">
    <cofactor evidence="1">
        <name>Mg(2+)</name>
        <dbReference type="ChEBI" id="CHEBI:18420"/>
    </cofactor>
</comment>
<dbReference type="InterPro" id="IPR017972">
    <property type="entry name" value="Cyt_P450_CS"/>
</dbReference>
<keyword evidence="16" id="KW-0560">Oxidoreductase</keyword>
<keyword evidence="23" id="KW-0349">Heme</keyword>
<dbReference type="InterPro" id="IPR018934">
    <property type="entry name" value="RIO_dom"/>
</dbReference>
<dbReference type="SUPFAM" id="SSF48264">
    <property type="entry name" value="Cytochrome P450"/>
    <property type="match status" value="1"/>
</dbReference>
<dbReference type="Gene3D" id="3.30.200.20">
    <property type="entry name" value="Phosphorylase Kinase, domain 1"/>
    <property type="match status" value="1"/>
</dbReference>
<dbReference type="SUPFAM" id="SSF56112">
    <property type="entry name" value="Protein kinase-like (PK-like)"/>
    <property type="match status" value="1"/>
</dbReference>
<keyword evidence="25" id="KW-0472">Membrane</keyword>
<dbReference type="STRING" id="6832.A0A553PPZ1"/>
<evidence type="ECO:0000256" key="19">
    <source>
        <dbReference type="ARBA" id="ARBA00064676"/>
    </source>
</evidence>
<dbReference type="Pfam" id="PF01163">
    <property type="entry name" value="RIO1"/>
    <property type="match status" value="1"/>
</dbReference>
<dbReference type="GO" id="GO:0004674">
    <property type="term" value="F:protein serine/threonine kinase activity"/>
    <property type="evidence" value="ECO:0007669"/>
    <property type="project" value="UniProtKB-KW"/>
</dbReference>
<evidence type="ECO:0000256" key="24">
    <source>
        <dbReference type="SAM" id="MobiDB-lite"/>
    </source>
</evidence>
<keyword evidence="28" id="KW-1185">Reference proteome</keyword>
<evidence type="ECO:0000256" key="8">
    <source>
        <dbReference type="ARBA" id="ARBA00022527"/>
    </source>
</evidence>
<dbReference type="FunFam" id="1.10.510.10:FF:000307">
    <property type="entry name" value="Serine/threonine-protein kinase RIO2"/>
    <property type="match status" value="1"/>
</dbReference>
<comment type="subcellular location">
    <subcellularLocation>
        <location evidence="2">Cytoplasm</location>
    </subcellularLocation>
</comment>
<evidence type="ECO:0000256" key="3">
    <source>
        <dbReference type="ARBA" id="ARBA00009196"/>
    </source>
</evidence>
<dbReference type="GO" id="GO:0005634">
    <property type="term" value="C:nucleus"/>
    <property type="evidence" value="ECO:0007669"/>
    <property type="project" value="TreeGrafter"/>
</dbReference>
<evidence type="ECO:0000256" key="13">
    <source>
        <dbReference type="ARBA" id="ARBA00022777"/>
    </source>
</evidence>
<dbReference type="FunFam" id="1.10.10.10:FF:000053">
    <property type="entry name" value="Serine/threonine-protein kinase RIO2"/>
    <property type="match status" value="1"/>
</dbReference>
<proteinExistence type="inferred from homology"/>
<evidence type="ECO:0000256" key="21">
    <source>
        <dbReference type="ARBA" id="ARBA00068837"/>
    </source>
</evidence>
<comment type="subunit">
    <text evidence="19">Associated with late 40S pre-ribosomal particles. Interacts with PLK1 (via its N-terminus).</text>
</comment>
<feature type="compositionally biased region" description="Acidic residues" evidence="24">
    <location>
        <begin position="322"/>
        <end position="339"/>
    </location>
</feature>
<dbReference type="GO" id="GO:0005524">
    <property type="term" value="F:ATP binding"/>
    <property type="evidence" value="ECO:0007669"/>
    <property type="project" value="UniProtKB-KW"/>
</dbReference>
<dbReference type="InterPro" id="IPR001128">
    <property type="entry name" value="Cyt_P450"/>
</dbReference>
<dbReference type="Pfam" id="PF00067">
    <property type="entry name" value="p450"/>
    <property type="match status" value="1"/>
</dbReference>
<dbReference type="SUPFAM" id="SSF46785">
    <property type="entry name" value="Winged helix' DNA-binding domain"/>
    <property type="match status" value="1"/>
</dbReference>
<dbReference type="InterPro" id="IPR036396">
    <property type="entry name" value="Cyt_P450_sf"/>
</dbReference>
<keyword evidence="25" id="KW-1133">Transmembrane helix</keyword>
<dbReference type="InterPro" id="IPR002401">
    <property type="entry name" value="Cyt_P450_E_grp-I"/>
</dbReference>
<feature type="region of interest" description="Disordered" evidence="24">
    <location>
        <begin position="318"/>
        <end position="352"/>
    </location>
</feature>
<dbReference type="GO" id="GO:0004497">
    <property type="term" value="F:monooxygenase activity"/>
    <property type="evidence" value="ECO:0007669"/>
    <property type="project" value="UniProtKB-KW"/>
</dbReference>
<evidence type="ECO:0000256" key="20">
    <source>
        <dbReference type="ARBA" id="ARBA00068353"/>
    </source>
</evidence>
<dbReference type="GO" id="GO:0005829">
    <property type="term" value="C:cytosol"/>
    <property type="evidence" value="ECO:0007669"/>
    <property type="project" value="TreeGrafter"/>
</dbReference>
<feature type="compositionally biased region" description="Basic and acidic residues" evidence="24">
    <location>
        <begin position="340"/>
        <end position="352"/>
    </location>
</feature>
<evidence type="ECO:0000256" key="25">
    <source>
        <dbReference type="SAM" id="Phobius"/>
    </source>
</evidence>
<dbReference type="PROSITE" id="PS00086">
    <property type="entry name" value="CYTOCHROME_P450"/>
    <property type="match status" value="1"/>
</dbReference>
<dbReference type="GO" id="GO:0030688">
    <property type="term" value="C:preribosome, small subunit precursor"/>
    <property type="evidence" value="ECO:0007669"/>
    <property type="project" value="TreeGrafter"/>
</dbReference>
<dbReference type="InterPro" id="IPR030484">
    <property type="entry name" value="Rio2"/>
</dbReference>
<dbReference type="InterPro" id="IPR036388">
    <property type="entry name" value="WH-like_DNA-bd_sf"/>
</dbReference>
<dbReference type="InterPro" id="IPR036390">
    <property type="entry name" value="WH_DNA-bd_sf"/>
</dbReference>
<dbReference type="PANTHER" id="PTHR45852:SF1">
    <property type="entry name" value="SERINE_THREONINE-PROTEIN KINASE RIO2"/>
    <property type="match status" value="1"/>
</dbReference>
<evidence type="ECO:0000256" key="2">
    <source>
        <dbReference type="ARBA" id="ARBA00004496"/>
    </source>
</evidence>
<name>A0A553PPZ1_TIGCA</name>
<keyword evidence="9" id="KW-0597">Phosphoprotein</keyword>
<dbReference type="InterPro" id="IPR015285">
    <property type="entry name" value="RIO2_wHTH_N"/>
</dbReference>
<dbReference type="InterPro" id="IPR011009">
    <property type="entry name" value="Kinase-like_dom_sf"/>
</dbReference>
<evidence type="ECO:0000256" key="7">
    <source>
        <dbReference type="ARBA" id="ARBA00022517"/>
    </source>
</evidence>
<evidence type="ECO:0000256" key="18">
    <source>
        <dbReference type="ARBA" id="ARBA00048679"/>
    </source>
</evidence>
<evidence type="ECO:0000256" key="16">
    <source>
        <dbReference type="ARBA" id="ARBA00023033"/>
    </source>
</evidence>
<keyword evidence="8" id="KW-0723">Serine/threonine-protein kinase</keyword>
<evidence type="ECO:0000256" key="9">
    <source>
        <dbReference type="ARBA" id="ARBA00022553"/>
    </source>
</evidence>
<evidence type="ECO:0000259" key="26">
    <source>
        <dbReference type="SMART" id="SM00090"/>
    </source>
</evidence>
<protein>
    <recommendedName>
        <fullName evidence="20">Serine/threonine-protein kinase RIO2</fullName>
        <ecNumber evidence="5">2.7.11.1</ecNumber>
    </recommendedName>
    <alternativeName>
        <fullName evidence="22">RIO kinase 2</fullName>
    </alternativeName>
    <alternativeName>
        <fullName evidence="21">Serine/threonine-protein kinase rio2</fullName>
    </alternativeName>
</protein>
<keyword evidence="13" id="KW-0418">Kinase</keyword>
<evidence type="ECO:0000256" key="22">
    <source>
        <dbReference type="ARBA" id="ARBA00076005"/>
    </source>
</evidence>
<evidence type="ECO:0000256" key="17">
    <source>
        <dbReference type="ARBA" id="ARBA00047899"/>
    </source>
</evidence>
<evidence type="ECO:0000256" key="23">
    <source>
        <dbReference type="PIRSR" id="PIRSR602401-1"/>
    </source>
</evidence>
<feature type="binding site" description="axial binding residue" evidence="23">
    <location>
        <position position="929"/>
    </location>
    <ligand>
        <name>heme</name>
        <dbReference type="ChEBI" id="CHEBI:30413"/>
    </ligand>
    <ligandPart>
        <name>Fe</name>
        <dbReference type="ChEBI" id="CHEBI:18248"/>
    </ligandPart>
</feature>
<evidence type="ECO:0000256" key="15">
    <source>
        <dbReference type="ARBA" id="ARBA00022842"/>
    </source>
</evidence>
<evidence type="ECO:0000256" key="11">
    <source>
        <dbReference type="ARBA" id="ARBA00022723"/>
    </source>
</evidence>
<dbReference type="GO" id="GO:0005506">
    <property type="term" value="F:iron ion binding"/>
    <property type="evidence" value="ECO:0007669"/>
    <property type="project" value="InterPro"/>
</dbReference>
<evidence type="ECO:0000313" key="27">
    <source>
        <dbReference type="EMBL" id="TRY79753.1"/>
    </source>
</evidence>
<dbReference type="EMBL" id="VCGU01000002">
    <property type="protein sequence ID" value="TRY79753.1"/>
    <property type="molecule type" value="Genomic_DNA"/>
</dbReference>
<comment type="cofactor">
    <cofactor evidence="23">
        <name>heme</name>
        <dbReference type="ChEBI" id="CHEBI:30413"/>
    </cofactor>
</comment>
<dbReference type="SMART" id="SM00090">
    <property type="entry name" value="RIO"/>
    <property type="match status" value="1"/>
</dbReference>
<dbReference type="Gene3D" id="1.10.630.10">
    <property type="entry name" value="Cytochrome P450"/>
    <property type="match status" value="1"/>
</dbReference>
<keyword evidence="25" id="KW-0812">Transmembrane</keyword>
<comment type="caution">
    <text evidence="27">The sequence shown here is derived from an EMBL/GenBank/DDBJ whole genome shotgun (WGS) entry which is preliminary data.</text>
</comment>
<keyword evidence="15" id="KW-0460">Magnesium</keyword>
<dbReference type="Proteomes" id="UP000318571">
    <property type="component" value="Chromosome 6"/>
</dbReference>
<accession>A0A553PPZ1</accession>
<evidence type="ECO:0000256" key="14">
    <source>
        <dbReference type="ARBA" id="ARBA00022840"/>
    </source>
</evidence>
<evidence type="ECO:0000313" key="28">
    <source>
        <dbReference type="Proteomes" id="UP000318571"/>
    </source>
</evidence>
<organism evidence="27 28">
    <name type="scientific">Tigriopus californicus</name>
    <name type="common">Marine copepod</name>
    <dbReference type="NCBI Taxonomy" id="6832"/>
    <lineage>
        <taxon>Eukaryota</taxon>
        <taxon>Metazoa</taxon>
        <taxon>Ecdysozoa</taxon>
        <taxon>Arthropoda</taxon>
        <taxon>Crustacea</taxon>
        <taxon>Multicrustacea</taxon>
        <taxon>Hexanauplia</taxon>
        <taxon>Copepoda</taxon>
        <taxon>Harpacticoida</taxon>
        <taxon>Harpacticidae</taxon>
        <taxon>Tigriopus</taxon>
    </lineage>
</organism>
<dbReference type="GO" id="GO:0030490">
    <property type="term" value="P:maturation of SSU-rRNA"/>
    <property type="evidence" value="ECO:0007669"/>
    <property type="project" value="TreeGrafter"/>
</dbReference>
<keyword evidence="12" id="KW-0547">Nucleotide-binding</keyword>
<dbReference type="AlphaFoldDB" id="A0A553PPZ1"/>
<dbReference type="Pfam" id="PF09202">
    <property type="entry name" value="Rio2_N"/>
    <property type="match status" value="1"/>
</dbReference>
<evidence type="ECO:0000256" key="1">
    <source>
        <dbReference type="ARBA" id="ARBA00001946"/>
    </source>
</evidence>
<keyword evidence="23" id="KW-0408">Iron</keyword>
<evidence type="ECO:0000256" key="5">
    <source>
        <dbReference type="ARBA" id="ARBA00012513"/>
    </source>
</evidence>
<keyword evidence="7" id="KW-0690">Ribosome biogenesis</keyword>
<comment type="catalytic activity">
    <reaction evidence="17">
        <text>L-threonyl-[protein] + ATP = O-phospho-L-threonyl-[protein] + ADP + H(+)</text>
        <dbReference type="Rhea" id="RHEA:46608"/>
        <dbReference type="Rhea" id="RHEA-COMP:11060"/>
        <dbReference type="Rhea" id="RHEA-COMP:11605"/>
        <dbReference type="ChEBI" id="CHEBI:15378"/>
        <dbReference type="ChEBI" id="CHEBI:30013"/>
        <dbReference type="ChEBI" id="CHEBI:30616"/>
        <dbReference type="ChEBI" id="CHEBI:61977"/>
        <dbReference type="ChEBI" id="CHEBI:456216"/>
        <dbReference type="EC" id="2.7.11.1"/>
    </reaction>
</comment>
<dbReference type="PANTHER" id="PTHR45852">
    <property type="entry name" value="SER/THR-PROTEIN KINASE RIO2"/>
    <property type="match status" value="1"/>
</dbReference>
<dbReference type="Gene3D" id="1.10.10.10">
    <property type="entry name" value="Winged helix-like DNA-binding domain superfamily/Winged helix DNA-binding domain"/>
    <property type="match status" value="1"/>
</dbReference>
<keyword evidence="16" id="KW-0503">Monooxygenase</keyword>
<reference evidence="27 28" key="1">
    <citation type="journal article" date="2018" name="Nat. Ecol. Evol.">
        <title>Genomic signatures of mitonuclear coevolution across populations of Tigriopus californicus.</title>
        <authorList>
            <person name="Barreto F.S."/>
            <person name="Watson E.T."/>
            <person name="Lima T.G."/>
            <person name="Willett C.S."/>
            <person name="Edmands S."/>
            <person name="Li W."/>
            <person name="Burton R.S."/>
        </authorList>
    </citation>
    <scope>NUCLEOTIDE SEQUENCE [LARGE SCALE GENOMIC DNA]</scope>
    <source>
        <strain evidence="27 28">San Diego</strain>
    </source>
</reference>
<sequence length="984" mass="111971">MGKLNVSLLRYLEPHHFRVLCAVEMGMKNHEIVPLSLVASIAQVKSGGVTRTLRELSKQRLLSYERGQKFDGYRLTNAGYDYLSLKSLTARGAISCFGNQIGTGKESNIYVVANQDDQPLCLKLHRLGRTCFRKVREKRDYHKSRKQMSWIYLSRISATKEFAYMKALYERGFPVPKPVDFNRHIVVMELIQGHPLQNITEVGDPAELYDRLMNLMLKFANHGVIHGDFNEFNIMITDEGQPVIIDFPQMVSTQHRDAEFFFDRDVTCLRDFFRRRFNYESELFPRFSDVVREDILDAEVSASGMTKQMERDILKELGMASDDNDEHEDEEGEEEEEEGANEKEKVEDVEEMRKEFESNVVLGNVPSSSMDRFLNDVQVQPRESEDLSDTPLIRQVTDPDQAEEGLDRLHELNRSFKPFRDPQPDKSMDNRSVITSSSVGSTIAPEVVKEKVRLALSKKKRAEEVKRMRAKGEANAVTRNRRENKDTISTNQRGCISIISTPFKRAQQALIMLITFVIFAVVFILGLVCFTIYLVPPVGKKQCSVPGLEPSDDKLGNIPDITQAGSFHEFLVDLHDKFGSIASFWYGSQFCVSLGAWKLFKEVVPLTDRPRSIFAALEPLVGTRSVRSLNGTAGLGRHRLLSDTFSAKNCTRFLPEFNKISLELVENWQNIPKDDHIPLHDYMMALAIRLLTSSQLGAYFKVDANTMEFQQLYESVMADLEAVINGDLTVDEKGNTRGKMFQKNLTSFQTKVAQIISAQRNARNRADDQLVPSAPLLDTLLMNSADDEEIMCDIIAFVVEGFHSTGNLLTWTLYYLAIHPEIQEKVAKEVEKVFNKLDKDNPKIHDKDIKELNAMIPMAARIDETKDLKIGGYRIPPNTAIVQAIGVTLQDPKTFKEPNKFDPDRFSPEATKKRNGLAFSPFGVGTRKCPGHKFAFSETFVVVSHLIRKFKLTPAFETDYFVEPKYGLVTKPETEIWLKISPRE</sequence>
<dbReference type="EC" id="2.7.11.1" evidence="5"/>
<keyword evidence="10" id="KW-0808">Transferase</keyword>
<gene>
    <name evidence="27" type="ORF">TCAL_06607</name>
</gene>
<comment type="similarity">
    <text evidence="4">Belongs to the cytochrome P450 family.</text>
</comment>
<feature type="transmembrane region" description="Helical" evidence="25">
    <location>
        <begin position="510"/>
        <end position="535"/>
    </location>
</feature>
<dbReference type="InterPro" id="IPR000687">
    <property type="entry name" value="RIO_kinase"/>
</dbReference>
<keyword evidence="14" id="KW-0067">ATP-binding</keyword>
<comment type="catalytic activity">
    <reaction evidence="18">
        <text>L-seryl-[protein] + ATP = O-phospho-L-seryl-[protein] + ADP + H(+)</text>
        <dbReference type="Rhea" id="RHEA:17989"/>
        <dbReference type="Rhea" id="RHEA-COMP:9863"/>
        <dbReference type="Rhea" id="RHEA-COMP:11604"/>
        <dbReference type="ChEBI" id="CHEBI:15378"/>
        <dbReference type="ChEBI" id="CHEBI:29999"/>
        <dbReference type="ChEBI" id="CHEBI:30616"/>
        <dbReference type="ChEBI" id="CHEBI:83421"/>
        <dbReference type="ChEBI" id="CHEBI:456216"/>
        <dbReference type="EC" id="2.7.11.1"/>
    </reaction>
</comment>
<evidence type="ECO:0000256" key="12">
    <source>
        <dbReference type="ARBA" id="ARBA00022741"/>
    </source>
</evidence>
<feature type="domain" description="RIO kinase" evidence="26">
    <location>
        <begin position="66"/>
        <end position="289"/>
    </location>
</feature>
<evidence type="ECO:0000256" key="10">
    <source>
        <dbReference type="ARBA" id="ARBA00022679"/>
    </source>
</evidence>
<keyword evidence="6" id="KW-0963">Cytoplasm</keyword>
<dbReference type="CDD" id="cd05144">
    <property type="entry name" value="RIO2_C"/>
    <property type="match status" value="1"/>
</dbReference>